<organism evidence="13 14">
    <name type="scientific">Thermatribacter velox</name>
    <dbReference type="NCBI Taxonomy" id="3039681"/>
    <lineage>
        <taxon>Bacteria</taxon>
        <taxon>Pseudomonadati</taxon>
        <taxon>Atribacterota</taxon>
        <taxon>Atribacteria</taxon>
        <taxon>Atribacterales</taxon>
        <taxon>Thermatribacteraceae</taxon>
        <taxon>Thermatribacter</taxon>
    </lineage>
</organism>
<evidence type="ECO:0000313" key="14">
    <source>
        <dbReference type="Proteomes" id="UP001461341"/>
    </source>
</evidence>
<keyword evidence="8" id="KW-0143">Chaperone</keyword>
<evidence type="ECO:0000256" key="4">
    <source>
        <dbReference type="ARBA" id="ARBA00022692"/>
    </source>
</evidence>
<sequence>MWSQIWDGLAQGMEFILRFFYNLTGNYGVSIILLTVVIRLALYPVIHKQNLSTKAMQEIQPEVKKLQEKYKKDPQKLNQEIMRLYKEKGVNPLGGCLPLLIQLPFLFVLYRVLVTYDYGQGFLWLPNLSQRDPYYILPLAMGATTFWQQKIATPAMGGEASQQNLLMMVFMPLFLVFISWSLPSGVLLYWFVSNLFYIFQQYMVELQVRKTRALASGSLPSIQENSSSRSGVSKKGGKKREKKR</sequence>
<dbReference type="PANTHER" id="PTHR12428:SF65">
    <property type="entry name" value="CYTOCHROME C OXIDASE ASSEMBLY PROTEIN COX18, MITOCHONDRIAL"/>
    <property type="match status" value="1"/>
</dbReference>
<dbReference type="EMBL" id="CP121689">
    <property type="protein sequence ID" value="WZL76235.1"/>
    <property type="molecule type" value="Genomic_DNA"/>
</dbReference>
<dbReference type="RefSeq" id="WP_369018393.1">
    <property type="nucleotide sequence ID" value="NZ_CP121689.1"/>
</dbReference>
<keyword evidence="14" id="KW-1185">Reference proteome</keyword>
<evidence type="ECO:0000256" key="6">
    <source>
        <dbReference type="ARBA" id="ARBA00022989"/>
    </source>
</evidence>
<evidence type="ECO:0000256" key="7">
    <source>
        <dbReference type="ARBA" id="ARBA00023136"/>
    </source>
</evidence>
<evidence type="ECO:0000256" key="8">
    <source>
        <dbReference type="ARBA" id="ARBA00023186"/>
    </source>
</evidence>
<accession>A0ABZ2YB50</accession>
<keyword evidence="3" id="KW-1003">Cell membrane</keyword>
<comment type="subcellular location">
    <subcellularLocation>
        <location evidence="1">Cell membrane</location>
        <topology evidence="1">Multi-pass membrane protein</topology>
    </subcellularLocation>
    <subcellularLocation>
        <location evidence="9">Membrane</location>
        <topology evidence="9">Multi-pass membrane protein</topology>
    </subcellularLocation>
</comment>
<dbReference type="Proteomes" id="UP001461341">
    <property type="component" value="Chromosome"/>
</dbReference>
<evidence type="ECO:0000256" key="9">
    <source>
        <dbReference type="RuleBase" id="RU003945"/>
    </source>
</evidence>
<feature type="compositionally biased region" description="Basic residues" evidence="10">
    <location>
        <begin position="235"/>
        <end position="244"/>
    </location>
</feature>
<keyword evidence="4 9" id="KW-0812">Transmembrane</keyword>
<evidence type="ECO:0000256" key="2">
    <source>
        <dbReference type="ARBA" id="ARBA00022448"/>
    </source>
</evidence>
<evidence type="ECO:0000256" key="1">
    <source>
        <dbReference type="ARBA" id="ARBA00004651"/>
    </source>
</evidence>
<evidence type="ECO:0000259" key="12">
    <source>
        <dbReference type="Pfam" id="PF02096"/>
    </source>
</evidence>
<comment type="similarity">
    <text evidence="9">Belongs to the OXA1/ALB3/YidC family.</text>
</comment>
<keyword evidence="5" id="KW-0653">Protein transport</keyword>
<reference evidence="13 14" key="1">
    <citation type="submission" date="2023-03" db="EMBL/GenBank/DDBJ databases">
        <title>Novel Species.</title>
        <authorList>
            <person name="Ma S."/>
        </authorList>
    </citation>
    <scope>NUCLEOTIDE SEQUENCE [LARGE SCALE GENOMIC DNA]</scope>
    <source>
        <strain evidence="13 14">B11</strain>
    </source>
</reference>
<dbReference type="NCBIfam" id="TIGR03592">
    <property type="entry name" value="yidC_oxa1_cterm"/>
    <property type="match status" value="1"/>
</dbReference>
<dbReference type="CDD" id="cd20070">
    <property type="entry name" value="5TM_YidC_Alb3"/>
    <property type="match status" value="1"/>
</dbReference>
<feature type="transmembrane region" description="Helical" evidence="11">
    <location>
        <begin position="164"/>
        <end position="181"/>
    </location>
</feature>
<evidence type="ECO:0000313" key="13">
    <source>
        <dbReference type="EMBL" id="WZL76235.1"/>
    </source>
</evidence>
<feature type="region of interest" description="Disordered" evidence="10">
    <location>
        <begin position="219"/>
        <end position="244"/>
    </location>
</feature>
<evidence type="ECO:0000256" key="3">
    <source>
        <dbReference type="ARBA" id="ARBA00022475"/>
    </source>
</evidence>
<evidence type="ECO:0000256" key="10">
    <source>
        <dbReference type="SAM" id="MobiDB-lite"/>
    </source>
</evidence>
<feature type="domain" description="Membrane insertase YidC/Oxa/ALB C-terminal" evidence="12">
    <location>
        <begin position="27"/>
        <end position="204"/>
    </location>
</feature>
<dbReference type="PRINTS" id="PR00701">
    <property type="entry name" value="60KDINNERMP"/>
</dbReference>
<gene>
    <name evidence="13" type="ORF">QBE54_00450</name>
</gene>
<keyword evidence="6 11" id="KW-1133">Transmembrane helix</keyword>
<evidence type="ECO:0000256" key="5">
    <source>
        <dbReference type="ARBA" id="ARBA00022927"/>
    </source>
</evidence>
<feature type="transmembrane region" description="Helical" evidence="11">
    <location>
        <begin position="92"/>
        <end position="113"/>
    </location>
</feature>
<protein>
    <submittedName>
        <fullName evidence="13">YidC/Oxa1 family membrane protein insertase</fullName>
    </submittedName>
</protein>
<dbReference type="Pfam" id="PF02096">
    <property type="entry name" value="60KD_IMP"/>
    <property type="match status" value="1"/>
</dbReference>
<dbReference type="InterPro" id="IPR028055">
    <property type="entry name" value="YidC/Oxa/ALB_C"/>
</dbReference>
<dbReference type="InterPro" id="IPR047196">
    <property type="entry name" value="YidC_ALB_C"/>
</dbReference>
<dbReference type="PRINTS" id="PR01900">
    <property type="entry name" value="YIDCPROTEIN"/>
</dbReference>
<dbReference type="PANTHER" id="PTHR12428">
    <property type="entry name" value="OXA1"/>
    <property type="match status" value="1"/>
</dbReference>
<dbReference type="InterPro" id="IPR001708">
    <property type="entry name" value="YidC/ALB3/OXA1/COX18"/>
</dbReference>
<feature type="transmembrane region" description="Helical" evidence="11">
    <location>
        <begin position="27"/>
        <end position="46"/>
    </location>
</feature>
<name>A0ABZ2YB50_9BACT</name>
<keyword evidence="7 11" id="KW-0472">Membrane</keyword>
<keyword evidence="2" id="KW-0813">Transport</keyword>
<proteinExistence type="inferred from homology"/>
<evidence type="ECO:0000256" key="11">
    <source>
        <dbReference type="SAM" id="Phobius"/>
    </source>
</evidence>